<evidence type="ECO:0000313" key="2">
    <source>
        <dbReference type="Proteomes" id="UP000012174"/>
    </source>
</evidence>
<dbReference type="EMBL" id="KB707656">
    <property type="protein sequence ID" value="EMR61317.1"/>
    <property type="molecule type" value="Genomic_DNA"/>
</dbReference>
<name>M7SAX3_EUTLA</name>
<evidence type="ECO:0000313" key="1">
    <source>
        <dbReference type="EMBL" id="EMR61317.1"/>
    </source>
</evidence>
<keyword evidence="2" id="KW-1185">Reference proteome</keyword>
<dbReference type="Proteomes" id="UP000012174">
    <property type="component" value="Unassembled WGS sequence"/>
</dbReference>
<dbReference type="HOGENOM" id="CLU_1677884_0_0_1"/>
<organism evidence="1 2">
    <name type="scientific">Eutypa lata (strain UCR-EL1)</name>
    <name type="common">Grapevine dieback disease fungus</name>
    <name type="synonym">Eutypa armeniacae</name>
    <dbReference type="NCBI Taxonomy" id="1287681"/>
    <lineage>
        <taxon>Eukaryota</taxon>
        <taxon>Fungi</taxon>
        <taxon>Dikarya</taxon>
        <taxon>Ascomycota</taxon>
        <taxon>Pezizomycotina</taxon>
        <taxon>Sordariomycetes</taxon>
        <taxon>Xylariomycetidae</taxon>
        <taxon>Xylariales</taxon>
        <taxon>Diatrypaceae</taxon>
        <taxon>Eutypa</taxon>
    </lineage>
</organism>
<protein>
    <submittedName>
        <fullName evidence="1">Uncharacterized protein</fullName>
    </submittedName>
</protein>
<dbReference type="KEGG" id="ela:UCREL1_11769"/>
<sequence>MVLVTLITRKAIWQGQNRVIYKGFETTASEILPAPIGNGARYPNLDVELREFLARCLAWQPKDRLPLDVMLRTAEDGALKPAASYAPNYQRETDAFVAAVLKRLIFDGETDMNDAVFDEVVQRDVNQANMAIQTDNNGGGPSSCFCFDVNGMGVIFL</sequence>
<proteinExistence type="predicted"/>
<gene>
    <name evidence="1" type="ORF">UCREL1_11769</name>
</gene>
<accession>M7SAX3</accession>
<reference evidence="2" key="1">
    <citation type="journal article" date="2013" name="Genome Announc.">
        <title>Draft genome sequence of the grapevine dieback fungus Eutypa lata UCR-EL1.</title>
        <authorList>
            <person name="Blanco-Ulate B."/>
            <person name="Rolshausen P.E."/>
            <person name="Cantu D."/>
        </authorList>
    </citation>
    <scope>NUCLEOTIDE SEQUENCE [LARGE SCALE GENOMIC DNA]</scope>
    <source>
        <strain evidence="2">UCR-EL1</strain>
    </source>
</reference>
<dbReference type="OrthoDB" id="4767558at2759"/>
<dbReference type="AlphaFoldDB" id="M7SAX3"/>